<accession>A0A8J2X014</accession>
<keyword evidence="3" id="KW-1185">Reference proteome</keyword>
<dbReference type="InterPro" id="IPR050715">
    <property type="entry name" value="LRR-SigEffector_domain"/>
</dbReference>
<evidence type="ECO:0000313" key="3">
    <source>
        <dbReference type="Proteomes" id="UP000789595"/>
    </source>
</evidence>
<dbReference type="PANTHER" id="PTHR45752">
    <property type="entry name" value="LEUCINE-RICH REPEAT-CONTAINING"/>
    <property type="match status" value="1"/>
</dbReference>
<dbReference type="OrthoDB" id="203703at2759"/>
<dbReference type="Gene3D" id="3.80.10.10">
    <property type="entry name" value="Ribonuclease Inhibitor"/>
    <property type="match status" value="1"/>
</dbReference>
<evidence type="ECO:0000313" key="2">
    <source>
        <dbReference type="EMBL" id="CAH0373000.1"/>
    </source>
</evidence>
<dbReference type="SUPFAM" id="SSF52058">
    <property type="entry name" value="L domain-like"/>
    <property type="match status" value="1"/>
</dbReference>
<name>A0A8J2X014_9STRA</name>
<dbReference type="AlphaFoldDB" id="A0A8J2X014"/>
<gene>
    <name evidence="2" type="ORF">PECAL_4P01640</name>
</gene>
<feature type="compositionally biased region" description="Basic residues" evidence="1">
    <location>
        <begin position="142"/>
        <end position="154"/>
    </location>
</feature>
<organism evidence="2 3">
    <name type="scientific">Pelagomonas calceolata</name>
    <dbReference type="NCBI Taxonomy" id="35677"/>
    <lineage>
        <taxon>Eukaryota</taxon>
        <taxon>Sar</taxon>
        <taxon>Stramenopiles</taxon>
        <taxon>Ochrophyta</taxon>
        <taxon>Pelagophyceae</taxon>
        <taxon>Pelagomonadales</taxon>
        <taxon>Pelagomonadaceae</taxon>
        <taxon>Pelagomonas</taxon>
    </lineage>
</organism>
<dbReference type="EMBL" id="CAKKNE010000004">
    <property type="protein sequence ID" value="CAH0373000.1"/>
    <property type="molecule type" value="Genomic_DNA"/>
</dbReference>
<dbReference type="InterPro" id="IPR032675">
    <property type="entry name" value="LRR_dom_sf"/>
</dbReference>
<feature type="region of interest" description="Disordered" evidence="1">
    <location>
        <begin position="178"/>
        <end position="214"/>
    </location>
</feature>
<comment type="caution">
    <text evidence="2">The sequence shown here is derived from an EMBL/GenBank/DDBJ whole genome shotgun (WGS) entry which is preliminary data.</text>
</comment>
<sequence>MASSDEIPPALEADFVALRKLRDDDESGALKEYFGGDEDPREWKQPDGDTIVTVEDGRVTELDLYKCSSLVALPDAIGELGALRELNMLQCGSLTELPEAIGKLTKLMKFRLSRAVITVLPDSIGKLGALTELTYSVQHRPRAPVRLSRTKRSQRGVSESAGEGQRYVQQLVQLHRSLNKKINAPGAKPPRRGTPLTCERSRPSKTPHPPGSVA</sequence>
<dbReference type="Proteomes" id="UP000789595">
    <property type="component" value="Unassembled WGS sequence"/>
</dbReference>
<evidence type="ECO:0000256" key="1">
    <source>
        <dbReference type="SAM" id="MobiDB-lite"/>
    </source>
</evidence>
<protein>
    <submittedName>
        <fullName evidence="2">Uncharacterized protein</fullName>
    </submittedName>
</protein>
<proteinExistence type="predicted"/>
<dbReference type="PANTHER" id="PTHR45752:SF187">
    <property type="entry name" value="LEUCINE-RICH REPEAT AND IQ DOMAIN-CONTAINING PROTEIN 4"/>
    <property type="match status" value="1"/>
</dbReference>
<feature type="region of interest" description="Disordered" evidence="1">
    <location>
        <begin position="142"/>
        <end position="164"/>
    </location>
</feature>
<reference evidence="2" key="1">
    <citation type="submission" date="2021-11" db="EMBL/GenBank/DDBJ databases">
        <authorList>
            <consortium name="Genoscope - CEA"/>
            <person name="William W."/>
        </authorList>
    </citation>
    <scope>NUCLEOTIDE SEQUENCE</scope>
</reference>